<organism evidence="6 7">
    <name type="scientific">Bodo saltans</name>
    <name type="common">Flagellated protozoan</name>
    <dbReference type="NCBI Taxonomy" id="75058"/>
    <lineage>
        <taxon>Eukaryota</taxon>
        <taxon>Discoba</taxon>
        <taxon>Euglenozoa</taxon>
        <taxon>Kinetoplastea</taxon>
        <taxon>Metakinetoplastina</taxon>
        <taxon>Eubodonida</taxon>
        <taxon>Bodonidae</taxon>
        <taxon>Bodo</taxon>
    </lineage>
</organism>
<dbReference type="InterPro" id="IPR050883">
    <property type="entry name" value="PNGase"/>
</dbReference>
<dbReference type="GO" id="GO:0005829">
    <property type="term" value="C:cytosol"/>
    <property type="evidence" value="ECO:0007669"/>
    <property type="project" value="TreeGrafter"/>
</dbReference>
<evidence type="ECO:0000256" key="4">
    <source>
        <dbReference type="SAM" id="MobiDB-lite"/>
    </source>
</evidence>
<dbReference type="Gene3D" id="3.10.620.30">
    <property type="match status" value="1"/>
</dbReference>
<name>A0A0S4J5T7_BODSA</name>
<dbReference type="GO" id="GO:0046872">
    <property type="term" value="F:metal ion binding"/>
    <property type="evidence" value="ECO:0007669"/>
    <property type="project" value="UniProtKB-KW"/>
</dbReference>
<comment type="similarity">
    <text evidence="1">Belongs to the transglutaminase-like superfamily. PNGase family.</text>
</comment>
<accession>A0A0S4J5T7</accession>
<evidence type="ECO:0000259" key="5">
    <source>
        <dbReference type="SMART" id="SM00460"/>
    </source>
</evidence>
<evidence type="ECO:0000313" key="6">
    <source>
        <dbReference type="EMBL" id="CUG84804.1"/>
    </source>
</evidence>
<keyword evidence="3" id="KW-0862">Zinc</keyword>
<feature type="domain" description="Transglutaminase-like" evidence="5">
    <location>
        <begin position="317"/>
        <end position="372"/>
    </location>
</feature>
<gene>
    <name evidence="6" type="ORF">BSAL_88980</name>
</gene>
<dbReference type="OrthoDB" id="409136at2759"/>
<sequence>MKPPFTFLALSLLRDTEEAMLSDDTKTYDWLTVCSAYSSERASGPLLQPKYTFTYLSEIHHNGNVESLDDPLLFTVCGPCARSCLNMEHVKVFQDNIAYLSKPFVCQCSRITKSIHSCCWSGSEVPAPQGVPSGLREAWAEQAHHFLASKKQAFLDKLLKDTREHEPSFTQKLRSSMEMFAQYFDPLAQDAAVKVIPVSLLVSRATAAFDDLSPEMRARTDSRDELFKQLLFWFKDQFFRWVDAPQCPTCGGPTASHGSKSLTPNPEEVANWAATVEGYVCTGACAAPPPTLETFHQGPPPSPPVIRLPRYNRATRLLTWRKGRCGEWTNCFLLLAISLGFECRYVLDFTDHVWVEVYSFAKKRWVHADPCENAFDTPFLYEDGWKKNLTYIFAFSHEECVDVVRRYSRHSAQLSQRRTVSESFLQGLVTVLDCERAERITSDRAPLMKQRRCAEVRELYMPTTIHTSVDLGAALQGRTTGSASWRRSREEDGESKRQTDDTALGGVEADLRAVANWNNDVNVLQAFRSLDSNPNYSVAPPTTTSGGLVVKGKRGDLFSPQAPTSALLRSIEDPRKAKWRNAQIDTHRGFTMTAHWQPLMLDSPTSSFTVSVGSIFSAVVSTEDVKCALTSDNSPQNKTTIGTRRLSVKITANWFGTYRGGSPPSHSYCEVADDHSETAAPTLEVGESHHVAVTVAMDHLGGLSCSADIIASFSSKQRDEDRSSASVPINTASAGLLVPLLHRTEQSISVSAADISLTKLILSAAIKM</sequence>
<dbReference type="Gene3D" id="2.20.25.10">
    <property type="match status" value="1"/>
</dbReference>
<evidence type="ECO:0000313" key="7">
    <source>
        <dbReference type="Proteomes" id="UP000051952"/>
    </source>
</evidence>
<dbReference type="GO" id="GO:0006516">
    <property type="term" value="P:glycoprotein catabolic process"/>
    <property type="evidence" value="ECO:0007669"/>
    <property type="project" value="TreeGrafter"/>
</dbReference>
<dbReference type="PANTHER" id="PTHR12143:SF19">
    <property type="entry name" value="PEPTIDE-N(4)-(N-ACETYL-BETA-GLUCOSAMINYL)ASPARAGINE AMIDASE"/>
    <property type="match status" value="1"/>
</dbReference>
<dbReference type="SUPFAM" id="SSF54001">
    <property type="entry name" value="Cysteine proteinases"/>
    <property type="match status" value="1"/>
</dbReference>
<dbReference type="AlphaFoldDB" id="A0A0S4J5T7"/>
<feature type="region of interest" description="Disordered" evidence="4">
    <location>
        <begin position="480"/>
        <end position="504"/>
    </location>
</feature>
<dbReference type="PANTHER" id="PTHR12143">
    <property type="entry name" value="PEPTIDE N-GLYCANASE PNGASE -RELATED"/>
    <property type="match status" value="1"/>
</dbReference>
<dbReference type="Proteomes" id="UP000051952">
    <property type="component" value="Unassembled WGS sequence"/>
</dbReference>
<dbReference type="EMBL" id="CYKH01001131">
    <property type="protein sequence ID" value="CUG84804.1"/>
    <property type="molecule type" value="Genomic_DNA"/>
</dbReference>
<dbReference type="SMART" id="SM00460">
    <property type="entry name" value="TGc"/>
    <property type="match status" value="1"/>
</dbReference>
<dbReference type="InterPro" id="IPR002931">
    <property type="entry name" value="Transglutaminase-like"/>
</dbReference>
<keyword evidence="2" id="KW-0479">Metal-binding</keyword>
<feature type="compositionally biased region" description="Basic and acidic residues" evidence="4">
    <location>
        <begin position="487"/>
        <end position="500"/>
    </location>
</feature>
<reference evidence="7" key="1">
    <citation type="submission" date="2015-09" db="EMBL/GenBank/DDBJ databases">
        <authorList>
            <consortium name="Pathogen Informatics"/>
        </authorList>
    </citation>
    <scope>NUCLEOTIDE SEQUENCE [LARGE SCALE GENOMIC DNA]</scope>
    <source>
        <strain evidence="7">Lake Konstanz</strain>
    </source>
</reference>
<dbReference type="GO" id="GO:0000224">
    <property type="term" value="F:peptide-N4-(N-acetyl-beta-glucosaminyl)asparagine amidase activity"/>
    <property type="evidence" value="ECO:0007669"/>
    <property type="project" value="TreeGrafter"/>
</dbReference>
<proteinExistence type="inferred from homology"/>
<evidence type="ECO:0000256" key="3">
    <source>
        <dbReference type="ARBA" id="ARBA00022833"/>
    </source>
</evidence>
<dbReference type="Pfam" id="PF01841">
    <property type="entry name" value="Transglut_core"/>
    <property type="match status" value="1"/>
</dbReference>
<dbReference type="VEuPathDB" id="TriTrypDB:BSAL_88980"/>
<evidence type="ECO:0000256" key="1">
    <source>
        <dbReference type="ARBA" id="ARBA00009390"/>
    </source>
</evidence>
<protein>
    <submittedName>
        <fullName evidence="6">Peptide-N(4)-(N-acetyl-beta-glucosaminyl) asparagine amidase, putative</fullName>
    </submittedName>
</protein>
<evidence type="ECO:0000256" key="2">
    <source>
        <dbReference type="ARBA" id="ARBA00022723"/>
    </source>
</evidence>
<dbReference type="GO" id="GO:0005634">
    <property type="term" value="C:nucleus"/>
    <property type="evidence" value="ECO:0007669"/>
    <property type="project" value="TreeGrafter"/>
</dbReference>
<dbReference type="InterPro" id="IPR038765">
    <property type="entry name" value="Papain-like_cys_pep_sf"/>
</dbReference>
<keyword evidence="7" id="KW-1185">Reference proteome</keyword>